<comment type="subcellular location">
    <subcellularLocation>
        <location evidence="1">Cell membrane</location>
    </subcellularLocation>
</comment>
<evidence type="ECO:0000259" key="6">
    <source>
        <dbReference type="Pfam" id="PF00535"/>
    </source>
</evidence>
<name>A0A2A8CZR5_9BACT</name>
<protein>
    <submittedName>
        <fullName evidence="7">Glycosyl transferase</fullName>
    </submittedName>
</protein>
<keyword evidence="8" id="KW-1185">Reference proteome</keyword>
<evidence type="ECO:0000256" key="1">
    <source>
        <dbReference type="ARBA" id="ARBA00004236"/>
    </source>
</evidence>
<comment type="caution">
    <text evidence="7">The sequence shown here is derived from an EMBL/GenBank/DDBJ whole genome shotgun (WGS) entry which is preliminary data.</text>
</comment>
<dbReference type="GO" id="GO:0016757">
    <property type="term" value="F:glycosyltransferase activity"/>
    <property type="evidence" value="ECO:0007669"/>
    <property type="project" value="UniProtKB-KW"/>
</dbReference>
<reference evidence="7 8" key="1">
    <citation type="submission" date="2017-10" db="EMBL/GenBank/DDBJ databases">
        <title>Draft genome of Longibacter Salinarum.</title>
        <authorList>
            <person name="Goh K.M."/>
            <person name="Shamsir M.S."/>
            <person name="Lim S.W."/>
        </authorList>
    </citation>
    <scope>NUCLEOTIDE SEQUENCE [LARGE SCALE GENOMIC DNA]</scope>
    <source>
        <strain evidence="7 8">KCTC 52045</strain>
    </source>
</reference>
<proteinExistence type="predicted"/>
<gene>
    <name evidence="7" type="ORF">CRI94_08145</name>
</gene>
<evidence type="ECO:0000313" key="8">
    <source>
        <dbReference type="Proteomes" id="UP000220102"/>
    </source>
</evidence>
<dbReference type="GO" id="GO:0005886">
    <property type="term" value="C:plasma membrane"/>
    <property type="evidence" value="ECO:0007669"/>
    <property type="project" value="UniProtKB-SubCell"/>
</dbReference>
<evidence type="ECO:0000313" key="7">
    <source>
        <dbReference type="EMBL" id="PEN14101.1"/>
    </source>
</evidence>
<evidence type="ECO:0000256" key="4">
    <source>
        <dbReference type="ARBA" id="ARBA00022679"/>
    </source>
</evidence>
<feature type="domain" description="Glycosyltransferase 2-like" evidence="6">
    <location>
        <begin position="5"/>
        <end position="114"/>
    </location>
</feature>
<dbReference type="EMBL" id="PDEQ01000003">
    <property type="protein sequence ID" value="PEN14101.1"/>
    <property type="molecule type" value="Genomic_DNA"/>
</dbReference>
<dbReference type="Pfam" id="PF00535">
    <property type="entry name" value="Glycos_transf_2"/>
    <property type="match status" value="1"/>
</dbReference>
<keyword evidence="4 7" id="KW-0808">Transferase</keyword>
<dbReference type="Proteomes" id="UP000220102">
    <property type="component" value="Unassembled WGS sequence"/>
</dbReference>
<accession>A0A2A8CZR5</accession>
<dbReference type="InterPro" id="IPR029044">
    <property type="entry name" value="Nucleotide-diphossugar_trans"/>
</dbReference>
<keyword evidence="2" id="KW-1003">Cell membrane</keyword>
<evidence type="ECO:0000256" key="3">
    <source>
        <dbReference type="ARBA" id="ARBA00022676"/>
    </source>
</evidence>
<keyword evidence="3" id="KW-0328">Glycosyltransferase</keyword>
<dbReference type="OrthoDB" id="9810303at2"/>
<dbReference type="InterPro" id="IPR001173">
    <property type="entry name" value="Glyco_trans_2-like"/>
</dbReference>
<dbReference type="PANTHER" id="PTHR43646:SF2">
    <property type="entry name" value="GLYCOSYLTRANSFERASE 2-LIKE DOMAIN-CONTAINING PROTEIN"/>
    <property type="match status" value="1"/>
</dbReference>
<dbReference type="CDD" id="cd02522">
    <property type="entry name" value="GT_2_like_a"/>
    <property type="match status" value="1"/>
</dbReference>
<dbReference type="AlphaFoldDB" id="A0A2A8CZR5"/>
<dbReference type="InterPro" id="IPR026461">
    <property type="entry name" value="Trfase_2_rSAM/seldom_assoc"/>
</dbReference>
<sequence>MVTLSVIIPTLNEAAVIDSTLRTLRRSDLVHEVIVVDGGSSDATTEIAARHATVHHGSRGRARQMNAGAEVATGSAYLFLHADTLCPPSAITAAVSALERGATSGTFQLQFDMPSPMLRFYAACTRIPWIRICFGDRGLFCTRDAFEQVAGFPDWLIFEDLELARRLHEAGSFHFLDEVVTTSARRFRSTGIVRQQMLNLRLWLQYITGTHPDTLADLYEYPSPSEHVE</sequence>
<evidence type="ECO:0000256" key="2">
    <source>
        <dbReference type="ARBA" id="ARBA00022475"/>
    </source>
</evidence>
<dbReference type="PANTHER" id="PTHR43646">
    <property type="entry name" value="GLYCOSYLTRANSFERASE"/>
    <property type="match status" value="1"/>
</dbReference>
<dbReference type="SUPFAM" id="SSF53448">
    <property type="entry name" value="Nucleotide-diphospho-sugar transferases"/>
    <property type="match status" value="1"/>
</dbReference>
<dbReference type="Gene3D" id="3.90.550.10">
    <property type="entry name" value="Spore Coat Polysaccharide Biosynthesis Protein SpsA, Chain A"/>
    <property type="match status" value="1"/>
</dbReference>
<organism evidence="7 8">
    <name type="scientific">Longibacter salinarum</name>
    <dbReference type="NCBI Taxonomy" id="1850348"/>
    <lineage>
        <taxon>Bacteria</taxon>
        <taxon>Pseudomonadati</taxon>
        <taxon>Rhodothermota</taxon>
        <taxon>Rhodothermia</taxon>
        <taxon>Rhodothermales</taxon>
        <taxon>Salisaetaceae</taxon>
        <taxon>Longibacter</taxon>
    </lineage>
</organism>
<dbReference type="NCBIfam" id="TIGR04283">
    <property type="entry name" value="glyco_like_mftF"/>
    <property type="match status" value="1"/>
</dbReference>
<evidence type="ECO:0000256" key="5">
    <source>
        <dbReference type="ARBA" id="ARBA00023136"/>
    </source>
</evidence>
<keyword evidence="5" id="KW-0472">Membrane</keyword>